<dbReference type="Proteomes" id="UP000235093">
    <property type="component" value="Unassembled WGS sequence"/>
</dbReference>
<dbReference type="RefSeq" id="WP_004842919.1">
    <property type="nucleotide sequence ID" value="NZ_AP031446.1"/>
</dbReference>
<dbReference type="Pfam" id="PF04327">
    <property type="entry name" value="Peptidase_Prp"/>
    <property type="match status" value="1"/>
</dbReference>
<evidence type="ECO:0000313" key="33">
    <source>
        <dbReference type="Proteomes" id="UP000260808"/>
    </source>
</evidence>
<dbReference type="Proteomes" id="UP000285697">
    <property type="component" value="Unassembled WGS sequence"/>
</dbReference>
<evidence type="ECO:0000313" key="20">
    <source>
        <dbReference type="EMBL" id="PLT74465.1"/>
    </source>
</evidence>
<dbReference type="Gene3D" id="3.30.70.1490">
    <property type="entry name" value="Cysteine protease Prp"/>
    <property type="match status" value="1"/>
</dbReference>
<dbReference type="Proteomes" id="UP000260808">
    <property type="component" value="Unassembled WGS sequence"/>
</dbReference>
<dbReference type="Proteomes" id="UP000234849">
    <property type="component" value="Unassembled WGS sequence"/>
</dbReference>
<dbReference type="Proteomes" id="UP001076974">
    <property type="component" value="Unassembled WGS sequence"/>
</dbReference>
<dbReference type="Proteomes" id="UP000283992">
    <property type="component" value="Unassembled WGS sequence"/>
</dbReference>
<dbReference type="Proteomes" id="UP000234840">
    <property type="component" value="Unassembled WGS sequence"/>
</dbReference>
<evidence type="ECO:0000256" key="3">
    <source>
        <dbReference type="ARBA" id="ARBA00022801"/>
    </source>
</evidence>
<dbReference type="EMBL" id="JAPZED010000001">
    <property type="protein sequence ID" value="MCZ7692502.1"/>
    <property type="molecule type" value="Genomic_DNA"/>
</dbReference>
<dbReference type="Proteomes" id="UP001079535">
    <property type="component" value="Unassembled WGS sequence"/>
</dbReference>
<dbReference type="InterPro" id="IPR007422">
    <property type="entry name" value="Peptidase_Prp"/>
</dbReference>
<dbReference type="EMBL" id="NIHM01000003">
    <property type="protein sequence ID" value="PLT57311.1"/>
    <property type="molecule type" value="Genomic_DNA"/>
</dbReference>
<evidence type="ECO:0000313" key="34">
    <source>
        <dbReference type="Proteomes" id="UP000283834"/>
    </source>
</evidence>
<gene>
    <name evidence="18" type="ORF">CDL18_03720</name>
    <name evidence="21" type="ORF">CDL20_00740</name>
    <name evidence="19" type="ORF">CDL23_14695</name>
    <name evidence="20" type="ORF">CDL26_02645</name>
    <name evidence="27" type="ORF">DW142_00920</name>
    <name evidence="26" type="ORF">DW270_02310</name>
    <name evidence="25" type="ORF">DW812_03710</name>
    <name evidence="24" type="ORF">DWX36_08740</name>
    <name evidence="23" type="ORF">DWY88_02480</name>
    <name evidence="28" type="ORF">DWZ50_05400</name>
    <name evidence="22" type="ORF">DXC31_05440</name>
    <name evidence="15" type="ORF">G4958_01745</name>
    <name evidence="17" type="ORF">G4981_05190</name>
    <name evidence="16" type="ORF">G4993_00690</name>
    <name evidence="8" type="ORF">LIQ08_05890</name>
    <name evidence="7" type="ORF">LIQ10_05245</name>
    <name evidence="14" type="ORF">O4N78_10975</name>
    <name evidence="11" type="ORF">O8D18_00335</name>
    <name evidence="10" type="ORF">OZZ16_00570</name>
    <name evidence="9" type="ORF">OZZ17_07465</name>
    <name evidence="13" type="ORF">PNU63_07125</name>
    <name evidence="12" type="ORF">PNW85_03480</name>
</gene>
<evidence type="ECO:0000313" key="8">
    <source>
        <dbReference type="EMBL" id="MCB5618694.1"/>
    </source>
</evidence>
<reference evidence="14" key="7">
    <citation type="submission" date="2022-12" db="EMBL/GenBank/DDBJ databases">
        <title>Genome of R. gnavus strain RSHDN_120.</title>
        <authorList>
            <person name="Abdugheni R."/>
        </authorList>
    </citation>
    <scope>NUCLEOTIDE SEQUENCE</scope>
    <source>
        <strain evidence="14">RSHDN_120</strain>
    </source>
</reference>
<dbReference type="EMBL" id="NIHS01000003">
    <property type="protein sequence ID" value="PLT74465.1"/>
    <property type="molecule type" value="Genomic_DNA"/>
</dbReference>
<evidence type="ECO:0000313" key="26">
    <source>
        <dbReference type="EMBL" id="RHG21851.1"/>
    </source>
</evidence>
<evidence type="ECO:0000313" key="9">
    <source>
        <dbReference type="EMBL" id="MCZ0667381.1"/>
    </source>
</evidence>
<dbReference type="Proteomes" id="UP001297370">
    <property type="component" value="Unassembled WGS sequence"/>
</dbReference>
<dbReference type="Proteomes" id="UP001149331">
    <property type="component" value="Unassembled WGS sequence"/>
</dbReference>
<dbReference type="EMBL" id="JAPRAY010000009">
    <property type="protein sequence ID" value="MCZ0667381.1"/>
    <property type="molecule type" value="Genomic_DNA"/>
</dbReference>
<reference evidence="15" key="4">
    <citation type="submission" date="2020-02" db="EMBL/GenBank/DDBJ databases">
        <authorList>
            <person name="Littmann E."/>
            <person name="Sorbara M."/>
        </authorList>
    </citation>
    <scope>NUCLEOTIDE SEQUENCE</scope>
    <source>
        <strain evidence="17">MSK.11.9</strain>
        <strain evidence="16">MSK.15.32</strain>
        <strain evidence="15">MSK.22.53</strain>
    </source>
</reference>
<dbReference type="EMBL" id="QRIA01000002">
    <property type="protein sequence ID" value="RHG21851.1"/>
    <property type="molecule type" value="Genomic_DNA"/>
</dbReference>
<evidence type="ECO:0000313" key="17">
    <source>
        <dbReference type="EMBL" id="NSI64672.1"/>
    </source>
</evidence>
<dbReference type="EMBL" id="QRLN01000001">
    <property type="protein sequence ID" value="RHJ16213.1"/>
    <property type="molecule type" value="Genomic_DNA"/>
</dbReference>
<proteinExistence type="inferred from homology"/>
<dbReference type="STRING" id="33038.GCA_900067245_00099"/>
<dbReference type="EMBL" id="JAAIRY010000005">
    <property type="protein sequence ID" value="NSI64672.1"/>
    <property type="molecule type" value="Genomic_DNA"/>
</dbReference>
<evidence type="ECO:0000313" key="13">
    <source>
        <dbReference type="EMBL" id="MDB8738549.1"/>
    </source>
</evidence>
<dbReference type="PANTHER" id="PTHR39178">
    <property type="entry name" value="HYPOTHETICAL RIBOSOME-ASSOCIATED PROTEIN"/>
    <property type="match status" value="1"/>
</dbReference>
<dbReference type="GO" id="GO:0006508">
    <property type="term" value="P:proteolysis"/>
    <property type="evidence" value="ECO:0007669"/>
    <property type="project" value="UniProtKB-KW"/>
</dbReference>
<evidence type="ECO:0000256" key="6">
    <source>
        <dbReference type="ARBA" id="ARBA00044538"/>
    </source>
</evidence>
<reference evidence="33 34" key="2">
    <citation type="submission" date="2018-08" db="EMBL/GenBank/DDBJ databases">
        <title>A genome reference for cultivated species of the human gut microbiota.</title>
        <authorList>
            <person name="Zou Y."/>
            <person name="Xue W."/>
            <person name="Luo G."/>
        </authorList>
    </citation>
    <scope>NUCLEOTIDE SEQUENCE [LARGE SCALE GENOMIC DNA]</scope>
    <source>
        <strain evidence="24 34">AF19-16AC</strain>
        <strain evidence="23 39">AF27-4BH</strain>
        <strain evidence="28 37">AF33-12</strain>
        <strain evidence="27 35">AM12-54</strain>
        <strain evidence="26 38">AM22-7AC</strain>
        <strain evidence="25 36">AM32-6</strain>
        <strain evidence="22 33">TF01-20-2</strain>
    </source>
</reference>
<evidence type="ECO:0000313" key="29">
    <source>
        <dbReference type="Proteomes" id="UP000234840"/>
    </source>
</evidence>
<dbReference type="Proteomes" id="UP000284472">
    <property type="component" value="Unassembled WGS sequence"/>
</dbReference>
<accession>A0A2N5PP48</accession>
<dbReference type="Proteomes" id="UP001296580">
    <property type="component" value="Unassembled WGS sequence"/>
</dbReference>
<evidence type="ECO:0000313" key="16">
    <source>
        <dbReference type="EMBL" id="NSI56926.1"/>
    </source>
</evidence>
<evidence type="ECO:0000313" key="27">
    <source>
        <dbReference type="EMBL" id="RHJ16213.1"/>
    </source>
</evidence>
<dbReference type="EMBL" id="JAQMLA010000006">
    <property type="protein sequence ID" value="MDB8685739.1"/>
    <property type="molecule type" value="Genomic_DNA"/>
</dbReference>
<dbReference type="EMBL" id="QRQE01000009">
    <property type="protein sequence ID" value="RHM79129.1"/>
    <property type="molecule type" value="Genomic_DNA"/>
</dbReference>
<dbReference type="EMBL" id="QSSX01000009">
    <property type="protein sequence ID" value="RGM24017.1"/>
    <property type="molecule type" value="Genomic_DNA"/>
</dbReference>
<evidence type="ECO:0000313" key="25">
    <source>
        <dbReference type="EMBL" id="RHD08438.1"/>
    </source>
</evidence>
<dbReference type="Proteomes" id="UP000286137">
    <property type="component" value="Unassembled WGS sequence"/>
</dbReference>
<dbReference type="EMBL" id="JAPZEG010000012">
    <property type="protein sequence ID" value="MDE1204085.1"/>
    <property type="molecule type" value="Genomic_DNA"/>
</dbReference>
<evidence type="ECO:0000256" key="4">
    <source>
        <dbReference type="ARBA" id="ARBA00022807"/>
    </source>
</evidence>
<evidence type="ECO:0000313" key="23">
    <source>
        <dbReference type="EMBL" id="RGQ70606.1"/>
    </source>
</evidence>
<dbReference type="SUPFAM" id="SSF118010">
    <property type="entry name" value="TM1457-like"/>
    <property type="match status" value="1"/>
</dbReference>
<evidence type="ECO:0000313" key="38">
    <source>
        <dbReference type="Proteomes" id="UP000285697"/>
    </source>
</evidence>
<dbReference type="EMBL" id="JAAIRV010000001">
    <property type="protein sequence ID" value="NSI56926.1"/>
    <property type="molecule type" value="Genomic_DNA"/>
</dbReference>
<reference evidence="9" key="6">
    <citation type="submission" date="2022-11" db="EMBL/GenBank/DDBJ databases">
        <title>Temperate bacteriophages infecting mucin-degrading bacterium Ruminococcus gnavus from the human gut.</title>
        <authorList>
            <person name="Buttimer C."/>
        </authorList>
    </citation>
    <scope>NUCLEOTIDE SEQUENCE</scope>
    <source>
        <strain evidence="9">CCUG 49994</strain>
        <strain evidence="10">CCUG 52279</strain>
    </source>
</reference>
<dbReference type="EMBL" id="QSIR01000003">
    <property type="protein sequence ID" value="RHD08438.1"/>
    <property type="molecule type" value="Genomic_DNA"/>
</dbReference>
<evidence type="ECO:0000313" key="39">
    <source>
        <dbReference type="Proteomes" id="UP000286137"/>
    </source>
</evidence>
<dbReference type="Proteomes" id="UP001148455">
    <property type="component" value="Unassembled WGS sequence"/>
</dbReference>
<dbReference type="CDD" id="cd16332">
    <property type="entry name" value="Prp-like"/>
    <property type="match status" value="1"/>
</dbReference>
<dbReference type="Proteomes" id="UP000285610">
    <property type="component" value="Unassembled WGS sequence"/>
</dbReference>
<reference evidence="7" key="5">
    <citation type="submission" date="2021-10" db="EMBL/GenBank/DDBJ databases">
        <title>Collection of gut derived symbiotic bacterial strains cultured from healthy donors.</title>
        <authorList>
            <person name="Lin H."/>
            <person name="Littmann E."/>
            <person name="Claire K."/>
            <person name="Pamer E."/>
        </authorList>
    </citation>
    <scope>NUCLEOTIDE SEQUENCE</scope>
    <source>
        <strain evidence="8">MSK.23.18</strain>
        <strain evidence="7">MSK.23.4</strain>
    </source>
</reference>
<dbReference type="Proteomes" id="UP001297422">
    <property type="component" value="Unassembled WGS sequence"/>
</dbReference>
<evidence type="ECO:0000256" key="2">
    <source>
        <dbReference type="ARBA" id="ARBA00022670"/>
    </source>
</evidence>
<dbReference type="GO" id="GO:0008234">
    <property type="term" value="F:cysteine-type peptidase activity"/>
    <property type="evidence" value="ECO:0007669"/>
    <property type="project" value="UniProtKB-KW"/>
</dbReference>
<evidence type="ECO:0000313" key="14">
    <source>
        <dbReference type="EMBL" id="MDE1204085.1"/>
    </source>
</evidence>
<dbReference type="InterPro" id="IPR036764">
    <property type="entry name" value="Peptidase_Prp_sf"/>
</dbReference>
<reference evidence="15" key="3">
    <citation type="journal article" date="2020" name="Cell Host Microbe">
        <title>Functional and Genomic Variation between Human-Derived Isolates of Lachnospiraceae Reveals Inter- and Intra-Species Diversity.</title>
        <authorList>
            <person name="Sorbara M.T."/>
            <person name="Littmann E.R."/>
            <person name="Fontana E."/>
            <person name="Moody T.U."/>
            <person name="Kohout C.E."/>
            <person name="Gjonbalaj M."/>
            <person name="Eaton V."/>
            <person name="Seok R."/>
            <person name="Leiner I.M."/>
            <person name="Pamer E.G."/>
        </authorList>
    </citation>
    <scope>NUCLEOTIDE SEQUENCE</scope>
    <source>
        <strain evidence="17">MSK.11.9</strain>
        <strain evidence="16">MSK.15.32</strain>
        <strain evidence="15">MSK.22.53</strain>
    </source>
</reference>
<sequence>MIKVTVYKTVNHDYAGLDVLGHAGYSEAGSDVVCAAVSVLVINTLNSIERFTSDKISLVSDEETGMIEFRFIRKPSHDAKLLFKSMVLGLQEIEEDSEYEPYIDIIFKEV</sequence>
<evidence type="ECO:0000313" key="19">
    <source>
        <dbReference type="EMBL" id="PLT71595.1"/>
    </source>
</evidence>
<reference evidence="11" key="8">
    <citation type="submission" date="2022-12" db="EMBL/GenBank/DDBJ databases">
        <title>Genome of R. gnavus strain RSHDN_123.</title>
        <authorList>
            <person name="Abdugheni R."/>
        </authorList>
    </citation>
    <scope>NUCLEOTIDE SEQUENCE</scope>
    <source>
        <strain evidence="11">RSHDN_123</strain>
    </source>
</reference>
<dbReference type="EMBL" id="QRTJ01000003">
    <property type="protein sequence ID" value="RGQ70606.1"/>
    <property type="molecule type" value="Genomic_DNA"/>
</dbReference>
<evidence type="ECO:0000313" key="32">
    <source>
        <dbReference type="Proteomes" id="UP000235093"/>
    </source>
</evidence>
<organism evidence="25 36">
    <name type="scientific">Mediterraneibacter gnavus</name>
    <name type="common">Ruminococcus gnavus</name>
    <dbReference type="NCBI Taxonomy" id="33038"/>
    <lineage>
        <taxon>Bacteria</taxon>
        <taxon>Bacillati</taxon>
        <taxon>Bacillota</taxon>
        <taxon>Clostridia</taxon>
        <taxon>Lachnospirales</taxon>
        <taxon>Lachnospiraceae</taxon>
        <taxon>Mediterraneibacter</taxon>
    </lineage>
</organism>
<dbReference type="PANTHER" id="PTHR39178:SF1">
    <property type="entry name" value="RIBOSOMAL-PROCESSING CYSTEINE PROTEASE PRP"/>
    <property type="match status" value="1"/>
</dbReference>
<evidence type="ECO:0000313" key="31">
    <source>
        <dbReference type="Proteomes" id="UP000234891"/>
    </source>
</evidence>
<dbReference type="Proteomes" id="UP001296581">
    <property type="component" value="Unassembled WGS sequence"/>
</dbReference>
<evidence type="ECO:0000313" key="10">
    <source>
        <dbReference type="EMBL" id="MCZ0688422.1"/>
    </source>
</evidence>
<evidence type="ECO:0000313" key="7">
    <source>
        <dbReference type="EMBL" id="MCB5493150.1"/>
    </source>
</evidence>
<evidence type="ECO:0000313" key="18">
    <source>
        <dbReference type="EMBL" id="PLT57311.1"/>
    </source>
</evidence>
<comment type="caution">
    <text evidence="25">The sequence shown here is derived from an EMBL/GenBank/DDBJ whole genome shotgun (WGS) entry which is preliminary data.</text>
</comment>
<evidence type="ECO:0000256" key="5">
    <source>
        <dbReference type="ARBA" id="ARBA00044503"/>
    </source>
</evidence>
<keyword evidence="1" id="KW-0690">Ribosome biogenesis</keyword>
<dbReference type="EMBL" id="JAJBOM010000005">
    <property type="protein sequence ID" value="MCB5618694.1"/>
    <property type="molecule type" value="Genomic_DNA"/>
</dbReference>
<dbReference type="EMBL" id="JAPRBD010000001">
    <property type="protein sequence ID" value="MCZ0688422.1"/>
    <property type="molecule type" value="Genomic_DNA"/>
</dbReference>
<dbReference type="Proteomes" id="UP001212160">
    <property type="component" value="Unassembled WGS sequence"/>
</dbReference>
<evidence type="ECO:0000313" key="22">
    <source>
        <dbReference type="EMBL" id="RGM24017.1"/>
    </source>
</evidence>
<comment type="similarity">
    <text evidence="5">Belongs to the Prp family.</text>
</comment>
<dbReference type="Proteomes" id="UP000234891">
    <property type="component" value="Unassembled WGS sequence"/>
</dbReference>
<dbReference type="GO" id="GO:0042254">
    <property type="term" value="P:ribosome biogenesis"/>
    <property type="evidence" value="ECO:0007669"/>
    <property type="project" value="UniProtKB-KW"/>
</dbReference>
<keyword evidence="3" id="KW-0378">Hydrolase</keyword>
<dbReference type="EMBL" id="NIHW01000001">
    <property type="protein sequence ID" value="PLT89550.1"/>
    <property type="molecule type" value="Genomic_DNA"/>
</dbReference>
<dbReference type="EMBL" id="QRWQ01000007">
    <property type="protein sequence ID" value="RGT38746.1"/>
    <property type="molecule type" value="Genomic_DNA"/>
</dbReference>
<dbReference type="Proteomes" id="UP000283834">
    <property type="component" value="Unassembled WGS sequence"/>
</dbReference>
<dbReference type="Proteomes" id="UP001296643">
    <property type="component" value="Unassembled WGS sequence"/>
</dbReference>
<dbReference type="EMBL" id="JAJBNC010000006">
    <property type="protein sequence ID" value="MCB5493150.1"/>
    <property type="molecule type" value="Genomic_DNA"/>
</dbReference>
<dbReference type="Proteomes" id="UP001211731">
    <property type="component" value="Unassembled WGS sequence"/>
</dbReference>
<evidence type="ECO:0000313" key="15">
    <source>
        <dbReference type="EMBL" id="NSI18098.1"/>
    </source>
</evidence>
<dbReference type="EMBL" id="JAAIRM010000002">
    <property type="protein sequence ID" value="NSI18098.1"/>
    <property type="molecule type" value="Genomic_DNA"/>
</dbReference>
<dbReference type="EMBL" id="JAQMLR010000005">
    <property type="protein sequence ID" value="MDB8738549.1"/>
    <property type="molecule type" value="Genomic_DNA"/>
</dbReference>
<dbReference type="GeneID" id="57432592"/>
<evidence type="ECO:0000313" key="24">
    <source>
        <dbReference type="EMBL" id="RGT38746.1"/>
    </source>
</evidence>
<evidence type="ECO:0000313" key="30">
    <source>
        <dbReference type="Proteomes" id="UP000234849"/>
    </source>
</evidence>
<keyword evidence="4" id="KW-0788">Thiol protease</keyword>
<evidence type="ECO:0000313" key="21">
    <source>
        <dbReference type="EMBL" id="PLT89550.1"/>
    </source>
</evidence>
<evidence type="ECO:0000313" key="35">
    <source>
        <dbReference type="Proteomes" id="UP000283992"/>
    </source>
</evidence>
<evidence type="ECO:0000313" key="12">
    <source>
        <dbReference type="EMBL" id="MDB8685739.1"/>
    </source>
</evidence>
<evidence type="ECO:0000313" key="28">
    <source>
        <dbReference type="EMBL" id="RHM79129.1"/>
    </source>
</evidence>
<reference evidence="12" key="9">
    <citation type="submission" date="2023-01" db="EMBL/GenBank/DDBJ databases">
        <title>Human gut microbiome strain richness.</title>
        <authorList>
            <person name="Chen-Liaw A."/>
        </authorList>
    </citation>
    <scope>NUCLEOTIDE SEQUENCE</scope>
    <source>
        <strain evidence="13">1001217st1_A9_1001217B_191108</strain>
        <strain evidence="12">RTP21484st1_H11_RTP21484_190118</strain>
    </source>
</reference>
<keyword evidence="2 25" id="KW-0645">Protease</keyword>
<name>A0A2N5PP48_MEDGN</name>
<protein>
    <recommendedName>
        <fullName evidence="6">Ribosomal processing cysteine protease Prp</fullName>
    </recommendedName>
</protein>
<evidence type="ECO:0000313" key="37">
    <source>
        <dbReference type="Proteomes" id="UP000285610"/>
    </source>
</evidence>
<dbReference type="AlphaFoldDB" id="A0A2N5PP48"/>
<evidence type="ECO:0000256" key="1">
    <source>
        <dbReference type="ARBA" id="ARBA00022517"/>
    </source>
</evidence>
<evidence type="ECO:0000313" key="11">
    <source>
        <dbReference type="EMBL" id="MCZ7692502.1"/>
    </source>
</evidence>
<evidence type="ECO:0000313" key="36">
    <source>
        <dbReference type="Proteomes" id="UP000284472"/>
    </source>
</evidence>
<dbReference type="EMBL" id="NIHT01000032">
    <property type="protein sequence ID" value="PLT71595.1"/>
    <property type="molecule type" value="Genomic_DNA"/>
</dbReference>
<reference evidence="29 30" key="1">
    <citation type="journal article" date="2017" name="Genome Med.">
        <title>A novel Ruminococcus gnavus clade enriched in inflammatory bowel disease patients.</title>
        <authorList>
            <person name="Hall A.B."/>
            <person name="Yassour M."/>
            <person name="Sauk J."/>
            <person name="Garner A."/>
            <person name="Jiang X."/>
            <person name="Arthur T."/>
            <person name="Lagoudas G.K."/>
            <person name="Vatanen T."/>
            <person name="Fornelos N."/>
            <person name="Wilson R."/>
            <person name="Bertha M."/>
            <person name="Cohen M."/>
            <person name="Garber J."/>
            <person name="Khalili H."/>
            <person name="Gevers D."/>
            <person name="Ananthakrishnan A.N."/>
            <person name="Kugathasan S."/>
            <person name="Lander E.S."/>
            <person name="Blainey P."/>
            <person name="Vlamakis H."/>
            <person name="Xavier R.J."/>
            <person name="Huttenhower C."/>
        </authorList>
    </citation>
    <scope>NUCLEOTIDE SEQUENCE [LARGE SCALE GENOMIC DNA]</scope>
    <source>
        <strain evidence="18 30">RJX1118</strain>
        <strain evidence="20 31">RJX1124</strain>
        <strain evidence="19 32">RJX1125</strain>
        <strain evidence="21 29">RJX1128</strain>
    </source>
</reference>